<keyword evidence="4 8" id="KW-0418">Kinase</keyword>
<evidence type="ECO:0000256" key="6">
    <source>
        <dbReference type="PIRNR" id="PIRNR000535"/>
    </source>
</evidence>
<keyword evidence="3" id="KW-0547">Nucleotide-binding</keyword>
<dbReference type="Proteomes" id="UP000009223">
    <property type="component" value="Chromosome"/>
</dbReference>
<dbReference type="FunFam" id="3.40.1190.20:FF:000001">
    <property type="entry name" value="Phosphofructokinase"/>
    <property type="match status" value="1"/>
</dbReference>
<reference evidence="9" key="1">
    <citation type="submission" date="2009-12" db="EMBL/GenBank/DDBJ databases">
        <title>Complete sequence of Treponema primitia strain ZAS-2.</title>
        <authorList>
            <person name="Tetu S.G."/>
            <person name="Matson E."/>
            <person name="Ren Q."/>
            <person name="Seshadri R."/>
            <person name="Elbourne L."/>
            <person name="Hassan K.A."/>
            <person name="Durkin A."/>
            <person name="Radune D."/>
            <person name="Mohamoud Y."/>
            <person name="Shay R."/>
            <person name="Jin S."/>
            <person name="Zhang X."/>
            <person name="Lucey K."/>
            <person name="Ballor N.R."/>
            <person name="Ottesen E."/>
            <person name="Rosenthal R."/>
            <person name="Allen A."/>
            <person name="Leadbetter J.R."/>
            <person name="Paulsen I.T."/>
        </authorList>
    </citation>
    <scope>NUCLEOTIDE SEQUENCE [LARGE SCALE GENOMIC DNA]</scope>
    <source>
        <strain evidence="9">ATCC BAA-887 / DSM 12427 / ZAS-2</strain>
    </source>
</reference>
<reference evidence="8 9" key="2">
    <citation type="journal article" date="2011" name="ISME J.">
        <title>RNA-seq reveals cooperative metabolic interactions between two termite-gut spirochete species in co-culture.</title>
        <authorList>
            <person name="Rosenthal A.Z."/>
            <person name="Matson E.G."/>
            <person name="Eldar A."/>
            <person name="Leadbetter J.R."/>
        </authorList>
    </citation>
    <scope>NUCLEOTIDE SEQUENCE [LARGE SCALE GENOMIC DNA]</scope>
    <source>
        <strain evidence="9">ATCC BAA-887 / DSM 12427 / ZAS-2</strain>
    </source>
</reference>
<dbReference type="PROSITE" id="PS00584">
    <property type="entry name" value="PFKB_KINASES_2"/>
    <property type="match status" value="1"/>
</dbReference>
<dbReference type="PROSITE" id="PS00583">
    <property type="entry name" value="PFKB_KINASES_1"/>
    <property type="match status" value="1"/>
</dbReference>
<evidence type="ECO:0000256" key="1">
    <source>
        <dbReference type="ARBA" id="ARBA00010688"/>
    </source>
</evidence>
<organism evidence="8 9">
    <name type="scientific">Treponema primitia (strain ATCC BAA-887 / DSM 12427 / ZAS-2)</name>
    <dbReference type="NCBI Taxonomy" id="545694"/>
    <lineage>
        <taxon>Bacteria</taxon>
        <taxon>Pseudomonadati</taxon>
        <taxon>Spirochaetota</taxon>
        <taxon>Spirochaetia</taxon>
        <taxon>Spirochaetales</taxon>
        <taxon>Treponemataceae</taxon>
        <taxon>Treponema</taxon>
    </lineage>
</organism>
<dbReference type="KEGG" id="tpi:TREPR_2964"/>
<keyword evidence="5" id="KW-0067">ATP-binding</keyword>
<dbReference type="PANTHER" id="PTHR46566:SF2">
    <property type="entry name" value="ATP-DEPENDENT 6-PHOSPHOFRUCTOKINASE ISOZYME 2"/>
    <property type="match status" value="1"/>
</dbReference>
<dbReference type="HOGENOM" id="CLU_050013_0_2_12"/>
<evidence type="ECO:0000313" key="9">
    <source>
        <dbReference type="Proteomes" id="UP000009223"/>
    </source>
</evidence>
<gene>
    <name evidence="8" type="primary">pfkB</name>
    <name evidence="8" type="ordered locus">TREPR_2964</name>
</gene>
<dbReference type="eggNOG" id="COG1105">
    <property type="taxonomic scope" value="Bacteria"/>
</dbReference>
<dbReference type="InterPro" id="IPR029056">
    <property type="entry name" value="Ribokinase-like"/>
</dbReference>
<evidence type="ECO:0000313" key="8">
    <source>
        <dbReference type="EMBL" id="AEF83564.1"/>
    </source>
</evidence>
<name>F5YNL8_TREPZ</name>
<feature type="domain" description="Carbohydrate kinase PfkB" evidence="7">
    <location>
        <begin position="11"/>
        <end position="303"/>
    </location>
</feature>
<evidence type="ECO:0000256" key="2">
    <source>
        <dbReference type="ARBA" id="ARBA00022679"/>
    </source>
</evidence>
<dbReference type="GO" id="GO:0044281">
    <property type="term" value="P:small molecule metabolic process"/>
    <property type="evidence" value="ECO:0007669"/>
    <property type="project" value="UniProtKB-ARBA"/>
</dbReference>
<dbReference type="NCBIfam" id="TIGR03168">
    <property type="entry name" value="1-PFK"/>
    <property type="match status" value="1"/>
</dbReference>
<dbReference type="EMBL" id="CP001843">
    <property type="protein sequence ID" value="AEF83564.1"/>
    <property type="molecule type" value="Genomic_DNA"/>
</dbReference>
<keyword evidence="9" id="KW-1185">Reference proteome</keyword>
<dbReference type="STRING" id="545694.TREPR_2964"/>
<dbReference type="RefSeq" id="WP_015707290.1">
    <property type="nucleotide sequence ID" value="NC_015578.1"/>
</dbReference>
<dbReference type="InterPro" id="IPR002173">
    <property type="entry name" value="Carboh/pur_kinase_PfkB_CS"/>
</dbReference>
<proteinExistence type="inferred from homology"/>
<dbReference type="GO" id="GO:0005524">
    <property type="term" value="F:ATP binding"/>
    <property type="evidence" value="ECO:0007669"/>
    <property type="project" value="UniProtKB-KW"/>
</dbReference>
<evidence type="ECO:0000256" key="5">
    <source>
        <dbReference type="ARBA" id="ARBA00022840"/>
    </source>
</evidence>
<dbReference type="CDD" id="cd01164">
    <property type="entry name" value="FruK_PfkB_like"/>
    <property type="match status" value="1"/>
</dbReference>
<evidence type="ECO:0000256" key="3">
    <source>
        <dbReference type="ARBA" id="ARBA00022741"/>
    </source>
</evidence>
<dbReference type="PANTHER" id="PTHR46566">
    <property type="entry name" value="1-PHOSPHOFRUCTOKINASE-RELATED"/>
    <property type="match status" value="1"/>
</dbReference>
<evidence type="ECO:0000259" key="7">
    <source>
        <dbReference type="Pfam" id="PF00294"/>
    </source>
</evidence>
<dbReference type="SUPFAM" id="SSF53613">
    <property type="entry name" value="Ribokinase-like"/>
    <property type="match status" value="1"/>
</dbReference>
<dbReference type="AlphaFoldDB" id="F5YNL8"/>
<dbReference type="GO" id="GO:0005829">
    <property type="term" value="C:cytosol"/>
    <property type="evidence" value="ECO:0007669"/>
    <property type="project" value="TreeGrafter"/>
</dbReference>
<evidence type="ECO:0000256" key="4">
    <source>
        <dbReference type="ARBA" id="ARBA00022777"/>
    </source>
</evidence>
<dbReference type="InterPro" id="IPR011611">
    <property type="entry name" value="PfkB_dom"/>
</dbReference>
<dbReference type="InterPro" id="IPR017583">
    <property type="entry name" value="Tagatose/fructose_Pkinase"/>
</dbReference>
<dbReference type="GO" id="GO:0008662">
    <property type="term" value="F:1-phosphofructokinase activity"/>
    <property type="evidence" value="ECO:0007669"/>
    <property type="project" value="UniProtKB-EC"/>
</dbReference>
<comment type="similarity">
    <text evidence="1">Belongs to the carbohydrate kinase PfkB family.</text>
</comment>
<dbReference type="Pfam" id="PF00294">
    <property type="entry name" value="PfkB"/>
    <property type="match status" value="1"/>
</dbReference>
<sequence length="324" mass="34159">MIITVTLNPALDKTARVEIMQPNTLNRLSDVRVDAGGKGVNVSAMISALGGNSLATGFAGGGAGEELLSRIAGQGLAHDFVRIKSVTRTNLKVVDSKGALTELNEPGPEITAEEYSALEKKLLGFGTNGNTFVLSGSLPRGLKSDTYKKLCGLLRQNGAAVFLDADGPALELALNSDTSALHGVGLPNFIKPNRYELLKLFSMEDQETSEKILARLCLQLLDKGVELVSLSLGAEGALFARAEGIWRCPGLPIRVQSSVGAGDSMVAALVYGFEKGLGMEECFALAMAASAGACTTEGTRPPSRNLVDEYLKQVSLQKIVYGNL</sequence>
<protein>
    <submittedName>
        <fullName evidence="8">1-phosphofructokinase</fullName>
        <ecNumber evidence="8">2.7.1.56</ecNumber>
    </submittedName>
</protein>
<keyword evidence="2 6" id="KW-0808">Transferase</keyword>
<dbReference type="PIRSF" id="PIRSF000535">
    <property type="entry name" value="1PFK/6PFK/LacC"/>
    <property type="match status" value="1"/>
</dbReference>
<dbReference type="EC" id="2.7.1.56" evidence="8"/>
<dbReference type="OrthoDB" id="9801219at2"/>
<accession>F5YNL8</accession>
<dbReference type="Gene3D" id="3.40.1190.20">
    <property type="match status" value="1"/>
</dbReference>
<dbReference type="GO" id="GO:0016052">
    <property type="term" value="P:carbohydrate catabolic process"/>
    <property type="evidence" value="ECO:0007669"/>
    <property type="project" value="UniProtKB-ARBA"/>
</dbReference>